<keyword evidence="3" id="KW-0677">Repeat</keyword>
<dbReference type="FunFam" id="3.30.160.60:FF:000110">
    <property type="entry name" value="Zinc finger protein-like"/>
    <property type="match status" value="1"/>
</dbReference>
<name>A0A6P8XFR3_DROAB</name>
<feature type="compositionally biased region" description="Polar residues" evidence="8">
    <location>
        <begin position="607"/>
        <end position="623"/>
    </location>
</feature>
<dbReference type="Pfam" id="PF00096">
    <property type="entry name" value="zf-C2H2"/>
    <property type="match status" value="3"/>
</dbReference>
<dbReference type="GO" id="GO:0003677">
    <property type="term" value="F:DNA binding"/>
    <property type="evidence" value="ECO:0007669"/>
    <property type="project" value="UniProtKB-ARBA"/>
</dbReference>
<keyword evidence="6" id="KW-0539">Nucleus</keyword>
<comment type="subcellular location">
    <subcellularLocation>
        <location evidence="1">Nucleus</location>
    </subcellularLocation>
</comment>
<evidence type="ECO:0000256" key="3">
    <source>
        <dbReference type="ARBA" id="ARBA00022737"/>
    </source>
</evidence>
<evidence type="ECO:0000256" key="5">
    <source>
        <dbReference type="ARBA" id="ARBA00022833"/>
    </source>
</evidence>
<dbReference type="InterPro" id="IPR006578">
    <property type="entry name" value="MADF-dom"/>
</dbReference>
<keyword evidence="11" id="KW-1185">Reference proteome</keyword>
<feature type="domain" description="C2H2-type" evidence="9">
    <location>
        <begin position="569"/>
        <end position="597"/>
    </location>
</feature>
<feature type="domain" description="C2H2-type" evidence="9">
    <location>
        <begin position="542"/>
        <end position="569"/>
    </location>
</feature>
<evidence type="ECO:0000313" key="12">
    <source>
        <dbReference type="RefSeq" id="XP_034110325.1"/>
    </source>
</evidence>
<accession>A0A6P8XFR3</accession>
<feature type="domain" description="C2H2-type" evidence="9">
    <location>
        <begin position="514"/>
        <end position="541"/>
    </location>
</feature>
<dbReference type="Pfam" id="PF10545">
    <property type="entry name" value="MADF_DNA_bdg"/>
    <property type="match status" value="2"/>
</dbReference>
<gene>
    <name evidence="12" type="primary">LOC117571941</name>
</gene>
<organism evidence="11 12">
    <name type="scientific">Drosophila albomicans</name>
    <name type="common">Fruit fly</name>
    <dbReference type="NCBI Taxonomy" id="7291"/>
    <lineage>
        <taxon>Eukaryota</taxon>
        <taxon>Metazoa</taxon>
        <taxon>Ecdysozoa</taxon>
        <taxon>Arthropoda</taxon>
        <taxon>Hexapoda</taxon>
        <taxon>Insecta</taxon>
        <taxon>Pterygota</taxon>
        <taxon>Neoptera</taxon>
        <taxon>Endopterygota</taxon>
        <taxon>Diptera</taxon>
        <taxon>Brachycera</taxon>
        <taxon>Muscomorpha</taxon>
        <taxon>Ephydroidea</taxon>
        <taxon>Drosophilidae</taxon>
        <taxon>Drosophila</taxon>
    </lineage>
</organism>
<proteinExistence type="predicted"/>
<evidence type="ECO:0000256" key="2">
    <source>
        <dbReference type="ARBA" id="ARBA00022723"/>
    </source>
</evidence>
<dbReference type="PROSITE" id="PS51029">
    <property type="entry name" value="MADF"/>
    <property type="match status" value="1"/>
</dbReference>
<dbReference type="OrthoDB" id="6077919at2759"/>
<dbReference type="PANTHER" id="PTHR24394:SF29">
    <property type="entry name" value="MYONEURIN"/>
    <property type="match status" value="1"/>
</dbReference>
<feature type="domain" description="MADF" evidence="10">
    <location>
        <begin position="176"/>
        <end position="267"/>
    </location>
</feature>
<evidence type="ECO:0000259" key="9">
    <source>
        <dbReference type="PROSITE" id="PS50157"/>
    </source>
</evidence>
<evidence type="ECO:0000259" key="10">
    <source>
        <dbReference type="PROSITE" id="PS51029"/>
    </source>
</evidence>
<dbReference type="Gene3D" id="3.30.160.60">
    <property type="entry name" value="Classic Zinc Finger"/>
    <property type="match status" value="4"/>
</dbReference>
<evidence type="ECO:0000256" key="6">
    <source>
        <dbReference type="ARBA" id="ARBA00023242"/>
    </source>
</evidence>
<evidence type="ECO:0000313" key="11">
    <source>
        <dbReference type="Proteomes" id="UP000515160"/>
    </source>
</evidence>
<dbReference type="InterPro" id="IPR013087">
    <property type="entry name" value="Znf_C2H2_type"/>
</dbReference>
<protein>
    <submittedName>
        <fullName evidence="12">Uncharacterized protein LOC117571941</fullName>
    </submittedName>
</protein>
<dbReference type="SUPFAM" id="SSF57667">
    <property type="entry name" value="beta-beta-alpha zinc fingers"/>
    <property type="match status" value="4"/>
</dbReference>
<evidence type="ECO:0000256" key="4">
    <source>
        <dbReference type="ARBA" id="ARBA00022771"/>
    </source>
</evidence>
<evidence type="ECO:0000256" key="1">
    <source>
        <dbReference type="ARBA" id="ARBA00004123"/>
    </source>
</evidence>
<feature type="domain" description="C2H2-type" evidence="9">
    <location>
        <begin position="485"/>
        <end position="513"/>
    </location>
</feature>
<dbReference type="SMART" id="SM00355">
    <property type="entry name" value="ZnF_C2H2"/>
    <property type="match status" value="8"/>
</dbReference>
<dbReference type="Proteomes" id="UP000515160">
    <property type="component" value="Chromosome 3"/>
</dbReference>
<dbReference type="FunFam" id="3.30.160.60:FF:002526">
    <property type="entry name" value="Zinc finger protein"/>
    <property type="match status" value="1"/>
</dbReference>
<keyword evidence="4 7" id="KW-0863">Zinc-finger</keyword>
<dbReference type="AlphaFoldDB" id="A0A6P8XFR3"/>
<dbReference type="InterPro" id="IPR036236">
    <property type="entry name" value="Znf_C2H2_sf"/>
</dbReference>
<keyword evidence="5" id="KW-0862">Zinc</keyword>
<dbReference type="PROSITE" id="PS50157">
    <property type="entry name" value="ZINC_FINGER_C2H2_2"/>
    <property type="match status" value="6"/>
</dbReference>
<reference evidence="12" key="1">
    <citation type="submission" date="2025-08" db="UniProtKB">
        <authorList>
            <consortium name="RefSeq"/>
        </authorList>
    </citation>
    <scope>IDENTIFICATION</scope>
    <source>
        <strain evidence="12">15112-1751.03</strain>
        <tissue evidence="12">Whole Adult</tissue>
    </source>
</reference>
<feature type="domain" description="C2H2-type" evidence="9">
    <location>
        <begin position="426"/>
        <end position="454"/>
    </location>
</feature>
<dbReference type="GO" id="GO:0000981">
    <property type="term" value="F:DNA-binding transcription factor activity, RNA polymerase II-specific"/>
    <property type="evidence" value="ECO:0007669"/>
    <property type="project" value="TreeGrafter"/>
</dbReference>
<feature type="region of interest" description="Disordered" evidence="8">
    <location>
        <begin position="601"/>
        <end position="623"/>
    </location>
</feature>
<feature type="domain" description="C2H2-type" evidence="9">
    <location>
        <begin position="454"/>
        <end position="481"/>
    </location>
</feature>
<evidence type="ECO:0000256" key="8">
    <source>
        <dbReference type="SAM" id="MobiDB-lite"/>
    </source>
</evidence>
<dbReference type="GO" id="GO:0008270">
    <property type="term" value="F:zinc ion binding"/>
    <property type="evidence" value="ECO:0007669"/>
    <property type="project" value="UniProtKB-KW"/>
</dbReference>
<dbReference type="PANTHER" id="PTHR24394">
    <property type="entry name" value="ZINC FINGER PROTEIN"/>
    <property type="match status" value="1"/>
</dbReference>
<dbReference type="RefSeq" id="XP_034110325.1">
    <property type="nucleotide sequence ID" value="XM_034254434.2"/>
</dbReference>
<dbReference type="SMART" id="SM00595">
    <property type="entry name" value="MADF"/>
    <property type="match status" value="1"/>
</dbReference>
<dbReference type="PROSITE" id="PS00028">
    <property type="entry name" value="ZINC_FINGER_C2H2_1"/>
    <property type="match status" value="7"/>
</dbReference>
<keyword evidence="2" id="KW-0479">Metal-binding</keyword>
<sequence>MVVCGTLLVRNNYKEFFLSCSHCQHDCNVEVNLEKWQEFILHIRNAHKVRFEDDDKISCSRTVEHKTQSMPNEDSSETEINDNDVEFEEDDDNKDCLAEEAFVDLPSGLTCEDEDDNDNDSELNTDDEMLEKCPIMAVSCLMDDNSLTEQSGEKKHFAPTVKFNPTFYRRNPRITQFIELYKGHPCLWDPKNAAYKNKEKRSAAYANLIDQLKASVNVHLTHYKLKKCISSLHSQYAVITRQKRTKKLTKLPLYYHEMYSFLGKRCDLDDAESDEDSDENKIKLSFIESNHLTTYFIELYAKFPQLYDSTNKEFANLQERKRAYIEMTDLLTKEIPLGIITHYDVYDSVLYLRQWYSRKIKGLTETQTVGLLRAEKHYIETCKGFLKTTTFRQKIPCDVCQNSFSTDHALQAHQFRAHKVGDGGWFKCTLCENHFERRCHLQQHNQRVHMGKTFNCSLCDRSFSFASQLSAHMRTHDDSHIAKPFVCEFCGKSFKQKIQMSNHVTAVHTKIRAFKCAMCPKDFLTKRDLKDHIKAHLNIRDKVCEICQKSFTNANALVKHRHIHREKTLQCSLCNTKFSERVSLGVHMKRTHKIIRNNAKAPEAPETTLQTQTFPKAENNSNK</sequence>
<evidence type="ECO:0000256" key="7">
    <source>
        <dbReference type="PROSITE-ProRule" id="PRU00042"/>
    </source>
</evidence>
<dbReference type="GeneID" id="117571941"/>
<dbReference type="GO" id="GO:0005634">
    <property type="term" value="C:nucleus"/>
    <property type="evidence" value="ECO:0007669"/>
    <property type="project" value="UniProtKB-SubCell"/>
</dbReference>